<protein>
    <submittedName>
        <fullName evidence="1">Uncharacterized protein</fullName>
    </submittedName>
</protein>
<evidence type="ECO:0000313" key="1">
    <source>
        <dbReference type="EMBL" id="GBC03882.1"/>
    </source>
</evidence>
<dbReference type="Proteomes" id="UP000615446">
    <property type="component" value="Unassembled WGS sequence"/>
</dbReference>
<evidence type="ECO:0000313" key="3">
    <source>
        <dbReference type="Proteomes" id="UP000247702"/>
    </source>
</evidence>
<dbReference type="EMBL" id="BLAL01000286">
    <property type="protein sequence ID" value="GET00584.1"/>
    <property type="molecule type" value="Genomic_DNA"/>
</dbReference>
<reference evidence="1 3" key="1">
    <citation type="submission" date="2017-11" db="EMBL/GenBank/DDBJ databases">
        <title>The genome of Rhizophagus clarus HR1 reveals common genetic basis of auxotrophy among arbuscular mycorrhizal fungi.</title>
        <authorList>
            <person name="Kobayashi Y."/>
        </authorList>
    </citation>
    <scope>NUCLEOTIDE SEQUENCE [LARGE SCALE GENOMIC DNA]</scope>
    <source>
        <strain evidence="1 3">HR1</strain>
    </source>
</reference>
<reference evidence="2" key="2">
    <citation type="submission" date="2019-10" db="EMBL/GenBank/DDBJ databases">
        <title>Conservation and host-specific expression of non-tandemly repeated heterogenous ribosome RNA gene in arbuscular mycorrhizal fungi.</title>
        <authorList>
            <person name="Maeda T."/>
            <person name="Kobayashi Y."/>
            <person name="Nakagawa T."/>
            <person name="Ezawa T."/>
            <person name="Yamaguchi K."/>
            <person name="Bino T."/>
            <person name="Nishimoto Y."/>
            <person name="Shigenobu S."/>
            <person name="Kawaguchi M."/>
        </authorList>
    </citation>
    <scope>NUCLEOTIDE SEQUENCE</scope>
    <source>
        <strain evidence="2">HR1</strain>
    </source>
</reference>
<dbReference type="EMBL" id="BEXD01003914">
    <property type="protein sequence ID" value="GBC03882.1"/>
    <property type="molecule type" value="Genomic_DNA"/>
</dbReference>
<accession>A0A2Z6S5B4</accession>
<keyword evidence="3" id="KW-1185">Reference proteome</keyword>
<evidence type="ECO:0000313" key="2">
    <source>
        <dbReference type="EMBL" id="GET00584.1"/>
    </source>
</evidence>
<dbReference type="AlphaFoldDB" id="A0A2Z6S5B4"/>
<organism evidence="1 3">
    <name type="scientific">Rhizophagus clarus</name>
    <dbReference type="NCBI Taxonomy" id="94130"/>
    <lineage>
        <taxon>Eukaryota</taxon>
        <taxon>Fungi</taxon>
        <taxon>Fungi incertae sedis</taxon>
        <taxon>Mucoromycota</taxon>
        <taxon>Glomeromycotina</taxon>
        <taxon>Glomeromycetes</taxon>
        <taxon>Glomerales</taxon>
        <taxon>Glomeraceae</taxon>
        <taxon>Rhizophagus</taxon>
    </lineage>
</organism>
<proteinExistence type="predicted"/>
<gene>
    <name evidence="2" type="ORF">RCL2_002704000</name>
    <name evidence="1" type="ORF">RclHR1_05390004</name>
</gene>
<comment type="caution">
    <text evidence="1">The sequence shown here is derived from an EMBL/GenBank/DDBJ whole genome shotgun (WGS) entry which is preliminary data.</text>
</comment>
<sequence length="72" mass="8287">MLSQIMEVESLERVVKSKRVLRSKCTTFITKGANKTKGKGLTSVPRSEYELRNLNFLKIFLTGHIRKSLLFD</sequence>
<name>A0A2Z6S5B4_9GLOM</name>
<dbReference type="Proteomes" id="UP000247702">
    <property type="component" value="Unassembled WGS sequence"/>
</dbReference>